<sequence length="59" mass="7034">MKYSSLNFHVFKRIDNRYFIDYTLIVSQTKTKQIMDFSRLLSTFEGQPITHQMLTSILS</sequence>
<dbReference type="Proteomes" id="UP000184384">
    <property type="component" value="Unassembled WGS sequence"/>
</dbReference>
<name>A0A1M5RSE2_9FLAO</name>
<reference evidence="3" key="1">
    <citation type="submission" date="2016-11" db="EMBL/GenBank/DDBJ databases">
        <authorList>
            <person name="Varghese N."/>
            <person name="Submissions S."/>
        </authorList>
    </citation>
    <scope>NUCLEOTIDE SEQUENCE [LARGE SCALE GENOMIC DNA]</scope>
    <source>
        <strain evidence="3">DSM 19729</strain>
    </source>
</reference>
<dbReference type="EMBL" id="PVUB01000006">
    <property type="protein sequence ID" value="PRZ22781.1"/>
    <property type="molecule type" value="Genomic_DNA"/>
</dbReference>
<dbReference type="STRING" id="280093.SAMN05443373_11093"/>
<keyword evidence="4" id="KW-1185">Reference proteome</keyword>
<dbReference type="Proteomes" id="UP000237771">
    <property type="component" value="Unassembled WGS sequence"/>
</dbReference>
<proteinExistence type="predicted"/>
<reference evidence="1 4" key="3">
    <citation type="submission" date="2018-03" db="EMBL/GenBank/DDBJ databases">
        <title>Genomic Encyclopedia of Archaeal and Bacterial Type Strains, Phase II (KMG-II): from individual species to whole genera.</title>
        <authorList>
            <person name="Goeker M."/>
        </authorList>
    </citation>
    <scope>NUCLEOTIDE SEQUENCE [LARGE SCALE GENOMIC DNA]</scope>
    <source>
        <strain evidence="1 4">DSM 17797</strain>
    </source>
</reference>
<evidence type="ECO:0000313" key="1">
    <source>
        <dbReference type="EMBL" id="PRZ22781.1"/>
    </source>
</evidence>
<reference evidence="2" key="2">
    <citation type="submission" date="2016-11" db="EMBL/GenBank/DDBJ databases">
        <authorList>
            <person name="Jaros S."/>
            <person name="Januszkiewicz K."/>
            <person name="Wedrychowicz H."/>
        </authorList>
    </citation>
    <scope>NUCLEOTIDE SEQUENCE [LARGE SCALE GENOMIC DNA]</scope>
    <source>
        <strain evidence="2">DSM 19729</strain>
    </source>
</reference>
<evidence type="ECO:0000313" key="4">
    <source>
        <dbReference type="Proteomes" id="UP000237771"/>
    </source>
</evidence>
<organism evidence="2 3">
    <name type="scientific">Flavobacterium granuli</name>
    <dbReference type="NCBI Taxonomy" id="280093"/>
    <lineage>
        <taxon>Bacteria</taxon>
        <taxon>Pseudomonadati</taxon>
        <taxon>Bacteroidota</taxon>
        <taxon>Flavobacteriia</taxon>
        <taxon>Flavobacteriales</taxon>
        <taxon>Flavobacteriaceae</taxon>
        <taxon>Flavobacterium</taxon>
    </lineage>
</organism>
<accession>A0A1M5RSE2</accession>
<gene>
    <name evidence="1" type="ORF">BC624_10629</name>
    <name evidence="2" type="ORF">SAMN05443373_11093</name>
</gene>
<evidence type="ECO:0000313" key="3">
    <source>
        <dbReference type="Proteomes" id="UP000184384"/>
    </source>
</evidence>
<dbReference type="EMBL" id="FQWO01000010">
    <property type="protein sequence ID" value="SHH28713.1"/>
    <property type="molecule type" value="Genomic_DNA"/>
</dbReference>
<protein>
    <submittedName>
        <fullName evidence="2">Uncharacterized protein</fullName>
    </submittedName>
</protein>
<evidence type="ECO:0000313" key="2">
    <source>
        <dbReference type="EMBL" id="SHH28713.1"/>
    </source>
</evidence>
<dbReference type="AlphaFoldDB" id="A0A1M5RSE2"/>